<evidence type="ECO:0000256" key="6">
    <source>
        <dbReference type="ARBA" id="ARBA00022692"/>
    </source>
</evidence>
<evidence type="ECO:0000256" key="10">
    <source>
        <dbReference type="ARBA" id="ARBA00023136"/>
    </source>
</evidence>
<evidence type="ECO:0000256" key="11">
    <source>
        <dbReference type="ARBA" id="ARBA00023170"/>
    </source>
</evidence>
<comment type="subcellular location">
    <subcellularLocation>
        <location evidence="1">Cell membrane</location>
        <topology evidence="1">Single-pass type I membrane protein</topology>
    </subcellularLocation>
</comment>
<dbReference type="InterPro" id="IPR032675">
    <property type="entry name" value="LRR_dom_sf"/>
</dbReference>
<keyword evidence="3" id="KW-1003">Cell membrane</keyword>
<keyword evidence="12" id="KW-0325">Glycoprotein</keyword>
<evidence type="ECO:0000313" key="13">
    <source>
        <dbReference type="EMBL" id="PON88488.1"/>
    </source>
</evidence>
<keyword evidence="14" id="KW-1185">Reference proteome</keyword>
<dbReference type="OrthoDB" id="1747084at2759"/>
<keyword evidence="5" id="KW-0433">Leucine-rich repeat</keyword>
<keyword evidence="9" id="KW-1133">Transmembrane helix</keyword>
<keyword evidence="11" id="KW-0675">Receptor</keyword>
<evidence type="ECO:0000256" key="9">
    <source>
        <dbReference type="ARBA" id="ARBA00022989"/>
    </source>
</evidence>
<dbReference type="Proteomes" id="UP000237000">
    <property type="component" value="Unassembled WGS sequence"/>
</dbReference>
<gene>
    <name evidence="13" type="ORF">TorRG33x02_157020</name>
</gene>
<dbReference type="SUPFAM" id="SSF52058">
    <property type="entry name" value="L domain-like"/>
    <property type="match status" value="1"/>
</dbReference>
<dbReference type="EMBL" id="JXTC01000105">
    <property type="protein sequence ID" value="PON88488.1"/>
    <property type="molecule type" value="Genomic_DNA"/>
</dbReference>
<evidence type="ECO:0000256" key="2">
    <source>
        <dbReference type="ARBA" id="ARBA00009592"/>
    </source>
</evidence>
<dbReference type="FunFam" id="3.80.10.10:FF:000722">
    <property type="entry name" value="Leucine-rich repeat receptor-like protein kinase"/>
    <property type="match status" value="1"/>
</dbReference>
<evidence type="ECO:0000256" key="12">
    <source>
        <dbReference type="ARBA" id="ARBA00023180"/>
    </source>
</evidence>
<name>A0A2P5ESF9_TREOI</name>
<dbReference type="AlphaFoldDB" id="A0A2P5ESF9"/>
<evidence type="ECO:0000256" key="4">
    <source>
        <dbReference type="ARBA" id="ARBA00022553"/>
    </source>
</evidence>
<sequence>MQTISYDNNFTGELPSEYFRSWNAMKVFDSSNSYLKTKSSFKAVQRTWTLEYTYSTTITIKGTKVHGSIPPSLGNITRVESLDLLQNELSGEIPQQLVELTFLAFFNLSHNCLTGRIPRGNQLNTFENSSYMGNSGLCGDPLTKKCDVFVGYGIGVVVGVVIENTVKGKKRDLWLGIASYSWRREPAAAARINNDEETLELEF</sequence>
<reference evidence="14" key="1">
    <citation type="submission" date="2016-06" db="EMBL/GenBank/DDBJ databases">
        <title>Parallel loss of symbiosis genes in relatives of nitrogen-fixing non-legume Parasponia.</title>
        <authorList>
            <person name="Van Velzen R."/>
            <person name="Holmer R."/>
            <person name="Bu F."/>
            <person name="Rutten L."/>
            <person name="Van Zeijl A."/>
            <person name="Liu W."/>
            <person name="Santuari L."/>
            <person name="Cao Q."/>
            <person name="Sharma T."/>
            <person name="Shen D."/>
            <person name="Roswanjaya Y."/>
            <person name="Wardhani T."/>
            <person name="Kalhor M.S."/>
            <person name="Jansen J."/>
            <person name="Van den Hoogen J."/>
            <person name="Gungor B."/>
            <person name="Hartog M."/>
            <person name="Hontelez J."/>
            <person name="Verver J."/>
            <person name="Yang W.-C."/>
            <person name="Schijlen E."/>
            <person name="Repin R."/>
            <person name="Schilthuizen M."/>
            <person name="Schranz E."/>
            <person name="Heidstra R."/>
            <person name="Miyata K."/>
            <person name="Fedorova E."/>
            <person name="Kohlen W."/>
            <person name="Bisseling T."/>
            <person name="Smit S."/>
            <person name="Geurts R."/>
        </authorList>
    </citation>
    <scope>NUCLEOTIDE SEQUENCE [LARGE SCALE GENOMIC DNA]</scope>
    <source>
        <strain evidence="14">cv. RG33-2</strain>
    </source>
</reference>
<evidence type="ECO:0000256" key="8">
    <source>
        <dbReference type="ARBA" id="ARBA00022737"/>
    </source>
</evidence>
<keyword evidence="8" id="KW-0677">Repeat</keyword>
<dbReference type="InParanoid" id="A0A2P5ESF9"/>
<keyword evidence="6" id="KW-0812">Transmembrane</keyword>
<organism evidence="13 14">
    <name type="scientific">Trema orientale</name>
    <name type="common">Charcoal tree</name>
    <name type="synonym">Celtis orientalis</name>
    <dbReference type="NCBI Taxonomy" id="63057"/>
    <lineage>
        <taxon>Eukaryota</taxon>
        <taxon>Viridiplantae</taxon>
        <taxon>Streptophyta</taxon>
        <taxon>Embryophyta</taxon>
        <taxon>Tracheophyta</taxon>
        <taxon>Spermatophyta</taxon>
        <taxon>Magnoliopsida</taxon>
        <taxon>eudicotyledons</taxon>
        <taxon>Gunneridae</taxon>
        <taxon>Pentapetalae</taxon>
        <taxon>rosids</taxon>
        <taxon>fabids</taxon>
        <taxon>Rosales</taxon>
        <taxon>Cannabaceae</taxon>
        <taxon>Trema</taxon>
    </lineage>
</organism>
<keyword evidence="10" id="KW-0472">Membrane</keyword>
<comment type="similarity">
    <text evidence="2">Belongs to the RLP family.</text>
</comment>
<dbReference type="Gene3D" id="3.80.10.10">
    <property type="entry name" value="Ribonuclease Inhibitor"/>
    <property type="match status" value="1"/>
</dbReference>
<dbReference type="GO" id="GO:0005886">
    <property type="term" value="C:plasma membrane"/>
    <property type="evidence" value="ECO:0007669"/>
    <property type="project" value="UniProtKB-SubCell"/>
</dbReference>
<evidence type="ECO:0000256" key="5">
    <source>
        <dbReference type="ARBA" id="ARBA00022614"/>
    </source>
</evidence>
<keyword evidence="7" id="KW-0732">Signal</keyword>
<dbReference type="PANTHER" id="PTHR27004">
    <property type="entry name" value="RECEPTOR-LIKE PROTEIN 12 ISOFORM X1"/>
    <property type="match status" value="1"/>
</dbReference>
<comment type="caution">
    <text evidence="13">The sequence shown here is derived from an EMBL/GenBank/DDBJ whole genome shotgun (WGS) entry which is preliminary data.</text>
</comment>
<dbReference type="STRING" id="63057.A0A2P5ESF9"/>
<evidence type="ECO:0000256" key="1">
    <source>
        <dbReference type="ARBA" id="ARBA00004251"/>
    </source>
</evidence>
<dbReference type="PANTHER" id="PTHR27004:SF447">
    <property type="entry name" value="RECEPTOR LIKE PROTEIN 30-LIKE"/>
    <property type="match status" value="1"/>
</dbReference>
<evidence type="ECO:0000256" key="3">
    <source>
        <dbReference type="ARBA" id="ARBA00022475"/>
    </source>
</evidence>
<evidence type="ECO:0000313" key="14">
    <source>
        <dbReference type="Proteomes" id="UP000237000"/>
    </source>
</evidence>
<evidence type="ECO:0000256" key="7">
    <source>
        <dbReference type="ARBA" id="ARBA00022729"/>
    </source>
</evidence>
<keyword evidence="4" id="KW-0597">Phosphoprotein</keyword>
<proteinExistence type="inferred from homology"/>
<accession>A0A2P5ESF9</accession>
<protein>
    <submittedName>
        <fullName evidence="13">LRR domain containing protein</fullName>
    </submittedName>
</protein>